<sequence length="496" mass="56427">MDDPPREESPPHALKRNSSDIGWDYGVMCDPTNQDRLRCLLCGKEVTGGVFRLKEHIAHVKGNVASCRLSNKEDKEKCLKVLLEVKSKKIQKRKNDAALRAQVNINKDSVVEEELGQRKGPHFQGPMDNFATTINPQATSAGQKRQQSLHDAISKEKTNQVHQYCARWIYNSSIAFNAIDNDDFRLFCEALGQFGPNWQPPSQHQLWERLLIEEKQRTKEKLKDLEEEWEQEGCSVMTDAWTDMRRRSIFNHCVNSRSGTCFLSSQDCSKESHTGQYIFEYIDKCIEEVGPLKVVQVVTDNATNNVAASKLLKEKRPNIFWSGCAAHTIDLMLEGISKLDGIAKIIDQAKSLTIFIYAHHRTLDMMRSHTKKADIVRPGATRFATCFLTMQSLYEKKGMLKNMFGSEEWLKCVLSKSVKGKTSYETVVSIGFWSSMALVLKIFSPLVKVLRLADGEKIPSLGFIYGEILVAKNSIKEATDQIERNYEPIIKIIDRK</sequence>
<dbReference type="AlphaFoldDB" id="A0A6D2HWR3"/>
<dbReference type="PANTHER" id="PTHR32166">
    <property type="entry name" value="OSJNBA0013A04.12 PROTEIN"/>
    <property type="match status" value="1"/>
</dbReference>
<dbReference type="InterPro" id="IPR012337">
    <property type="entry name" value="RNaseH-like_sf"/>
</dbReference>
<dbReference type="Proteomes" id="UP000467841">
    <property type="component" value="Unassembled WGS sequence"/>
</dbReference>
<name>A0A6D2HWR3_9BRAS</name>
<accession>A0A6D2HWR3</accession>
<comment type="caution">
    <text evidence="2">The sequence shown here is derived from an EMBL/GenBank/DDBJ whole genome shotgun (WGS) entry which is preliminary data.</text>
</comment>
<dbReference type="Pfam" id="PF04937">
    <property type="entry name" value="DUF659"/>
    <property type="match status" value="1"/>
</dbReference>
<proteinExistence type="predicted"/>
<reference evidence="2" key="1">
    <citation type="submission" date="2020-01" db="EMBL/GenBank/DDBJ databases">
        <authorList>
            <person name="Mishra B."/>
        </authorList>
    </citation>
    <scope>NUCLEOTIDE SEQUENCE [LARGE SCALE GENOMIC DNA]</scope>
</reference>
<dbReference type="EMBL" id="CACVBM020000621">
    <property type="protein sequence ID" value="CAA7021476.1"/>
    <property type="molecule type" value="Genomic_DNA"/>
</dbReference>
<feature type="domain" description="DUF659" evidence="1">
    <location>
        <begin position="201"/>
        <end position="351"/>
    </location>
</feature>
<dbReference type="SUPFAM" id="SSF53098">
    <property type="entry name" value="Ribonuclease H-like"/>
    <property type="match status" value="1"/>
</dbReference>
<organism evidence="2 3">
    <name type="scientific">Microthlaspi erraticum</name>
    <dbReference type="NCBI Taxonomy" id="1685480"/>
    <lineage>
        <taxon>Eukaryota</taxon>
        <taxon>Viridiplantae</taxon>
        <taxon>Streptophyta</taxon>
        <taxon>Embryophyta</taxon>
        <taxon>Tracheophyta</taxon>
        <taxon>Spermatophyta</taxon>
        <taxon>Magnoliopsida</taxon>
        <taxon>eudicotyledons</taxon>
        <taxon>Gunneridae</taxon>
        <taxon>Pentapetalae</taxon>
        <taxon>rosids</taxon>
        <taxon>malvids</taxon>
        <taxon>Brassicales</taxon>
        <taxon>Brassicaceae</taxon>
        <taxon>Coluteocarpeae</taxon>
        <taxon>Microthlaspi</taxon>
    </lineage>
</organism>
<evidence type="ECO:0000313" key="3">
    <source>
        <dbReference type="Proteomes" id="UP000467841"/>
    </source>
</evidence>
<dbReference type="InterPro" id="IPR007021">
    <property type="entry name" value="DUF659"/>
</dbReference>
<evidence type="ECO:0000313" key="2">
    <source>
        <dbReference type="EMBL" id="CAA7021476.1"/>
    </source>
</evidence>
<dbReference type="PANTHER" id="PTHR32166:SF74">
    <property type="entry name" value="OS05G0256350 PROTEIN"/>
    <property type="match status" value="1"/>
</dbReference>
<keyword evidence="3" id="KW-1185">Reference proteome</keyword>
<gene>
    <name evidence="2" type="ORF">MERR_LOCUS8711</name>
</gene>
<dbReference type="OrthoDB" id="2012664at2759"/>
<protein>
    <recommendedName>
        <fullName evidence="1">DUF659 domain-containing protein</fullName>
    </recommendedName>
</protein>
<evidence type="ECO:0000259" key="1">
    <source>
        <dbReference type="Pfam" id="PF04937"/>
    </source>
</evidence>